<accession>A0ABD3MI00</accession>
<dbReference type="SUPFAM" id="SSF51556">
    <property type="entry name" value="Metallo-dependent hydrolases"/>
    <property type="match status" value="1"/>
</dbReference>
<organism evidence="2 3">
    <name type="scientific">Discostella pseudostelligera</name>
    <dbReference type="NCBI Taxonomy" id="259834"/>
    <lineage>
        <taxon>Eukaryota</taxon>
        <taxon>Sar</taxon>
        <taxon>Stramenopiles</taxon>
        <taxon>Ochrophyta</taxon>
        <taxon>Bacillariophyta</taxon>
        <taxon>Coscinodiscophyceae</taxon>
        <taxon>Thalassiosirophycidae</taxon>
        <taxon>Stephanodiscales</taxon>
        <taxon>Stephanodiscaceae</taxon>
        <taxon>Discostella</taxon>
    </lineage>
</organism>
<reference evidence="2 3" key="1">
    <citation type="submission" date="2024-10" db="EMBL/GenBank/DDBJ databases">
        <title>Updated reference genomes for cyclostephanoid diatoms.</title>
        <authorList>
            <person name="Roberts W.R."/>
            <person name="Alverson A.J."/>
        </authorList>
    </citation>
    <scope>NUCLEOTIDE SEQUENCE [LARGE SCALE GENOMIC DNA]</scope>
    <source>
        <strain evidence="2 3">AJA232-27</strain>
    </source>
</reference>
<feature type="compositionally biased region" description="Low complexity" evidence="1">
    <location>
        <begin position="32"/>
        <end position="48"/>
    </location>
</feature>
<dbReference type="EMBL" id="JALLBG020000192">
    <property type="protein sequence ID" value="KAL3760170.1"/>
    <property type="molecule type" value="Genomic_DNA"/>
</dbReference>
<gene>
    <name evidence="2" type="ORF">ACHAWU_002241</name>
</gene>
<dbReference type="InterPro" id="IPR001130">
    <property type="entry name" value="TatD-like"/>
</dbReference>
<proteinExistence type="predicted"/>
<dbReference type="PANTHER" id="PTHR47345">
    <property type="entry name" value="CUT9-INTERACTING PROTEIN SCN1"/>
    <property type="match status" value="1"/>
</dbReference>
<sequence length="412" mass="45622">MKLFDCHCHFHLGPRGLAPLLQNLPPPPYAPPILSSAESSPSPSSLLLHDGQRSSTPLSATSTSDQKISFSFAGAAIMSTHPRDYAQVDACVSTLQKQSYLAVPCYGIHPWFLHEVIALDEVLVGGNDNGSNSGVIEGEGNKDDDWLTELRQRLIDHPNAIVGEIGLDGARWRAAPGDDNDGSNTHNPDNNAAWKYQKRMLSCPMNLQRRAFEQQLVVATELNRPVSIHVVQSWGQLLDSLSNVRELMRQKYERIGDGICDDDVIDDTADHIVDEQYSSIRRKKKKQSKNRLLLPPKIYFHAFSGKAGVLPSLLAAIEKGNVSRNDVYFGFAPAIPNFYSSKTPSIMKQIGIHNLLLETDLEDSTTAWDDLNEGIQGIAAALDMDVCEVANQTHDNAMRFYFEREAEIISSQ</sequence>
<dbReference type="PANTHER" id="PTHR47345:SF1">
    <property type="entry name" value="CUT9-INTERACTING PROTEIN SCN1"/>
    <property type="match status" value="1"/>
</dbReference>
<keyword evidence="3" id="KW-1185">Reference proteome</keyword>
<evidence type="ECO:0000256" key="1">
    <source>
        <dbReference type="SAM" id="MobiDB-lite"/>
    </source>
</evidence>
<dbReference type="Pfam" id="PF01026">
    <property type="entry name" value="TatD_DNase"/>
    <property type="match status" value="1"/>
</dbReference>
<protein>
    <recommendedName>
        <fullName evidence="4">Cut9 interacting protein Scn1</fullName>
    </recommendedName>
</protein>
<name>A0ABD3MI00_9STRA</name>
<evidence type="ECO:0008006" key="4">
    <source>
        <dbReference type="Google" id="ProtNLM"/>
    </source>
</evidence>
<dbReference type="AlphaFoldDB" id="A0ABD3MI00"/>
<evidence type="ECO:0000313" key="2">
    <source>
        <dbReference type="EMBL" id="KAL3760170.1"/>
    </source>
</evidence>
<dbReference type="Gene3D" id="3.20.20.140">
    <property type="entry name" value="Metal-dependent hydrolases"/>
    <property type="match status" value="1"/>
</dbReference>
<dbReference type="InterPro" id="IPR032466">
    <property type="entry name" value="Metal_Hydrolase"/>
</dbReference>
<evidence type="ECO:0000313" key="3">
    <source>
        <dbReference type="Proteomes" id="UP001530293"/>
    </source>
</evidence>
<feature type="compositionally biased region" description="Polar residues" evidence="1">
    <location>
        <begin position="53"/>
        <end position="62"/>
    </location>
</feature>
<dbReference type="InterPro" id="IPR053044">
    <property type="entry name" value="Metallo-hydrolase/TatD-type"/>
</dbReference>
<comment type="caution">
    <text evidence="2">The sequence shown here is derived from an EMBL/GenBank/DDBJ whole genome shotgun (WGS) entry which is preliminary data.</text>
</comment>
<feature type="region of interest" description="Disordered" evidence="1">
    <location>
        <begin position="31"/>
        <end position="62"/>
    </location>
</feature>
<dbReference type="Proteomes" id="UP001530293">
    <property type="component" value="Unassembled WGS sequence"/>
</dbReference>